<proteinExistence type="predicted"/>
<dbReference type="PANTHER" id="PTHR11845:SF13">
    <property type="entry name" value="5'-DEOXYNUCLEOTIDASE HDDC2"/>
    <property type="match status" value="1"/>
</dbReference>
<dbReference type="Gene3D" id="1.10.3210.10">
    <property type="entry name" value="Hypothetical protein af1432"/>
    <property type="match status" value="1"/>
</dbReference>
<evidence type="ECO:0000313" key="4">
    <source>
        <dbReference type="EMBL" id="USD20402.1"/>
    </source>
</evidence>
<evidence type="ECO:0000256" key="1">
    <source>
        <dbReference type="ARBA" id="ARBA00022723"/>
    </source>
</evidence>
<dbReference type="Proteomes" id="UP001055658">
    <property type="component" value="Chromosome"/>
</dbReference>
<dbReference type="InterPro" id="IPR006674">
    <property type="entry name" value="HD_domain"/>
</dbReference>
<dbReference type="RefSeq" id="WP_252082729.1">
    <property type="nucleotide sequence ID" value="NZ_CP092418.1"/>
</dbReference>
<accession>A0ABY4VDA7</accession>
<evidence type="ECO:0000313" key="5">
    <source>
        <dbReference type="Proteomes" id="UP001055658"/>
    </source>
</evidence>
<name>A0ABY4VDA7_9GAMM</name>
<organism evidence="4 5">
    <name type="scientific">Microbulbifer variabilis</name>
    <dbReference type="NCBI Taxonomy" id="266805"/>
    <lineage>
        <taxon>Bacteria</taxon>
        <taxon>Pseudomonadati</taxon>
        <taxon>Pseudomonadota</taxon>
        <taxon>Gammaproteobacteria</taxon>
        <taxon>Cellvibrionales</taxon>
        <taxon>Microbulbiferaceae</taxon>
        <taxon>Microbulbifer</taxon>
    </lineage>
</organism>
<evidence type="ECO:0000256" key="2">
    <source>
        <dbReference type="ARBA" id="ARBA00022801"/>
    </source>
</evidence>
<sequence>MEAIEKALSFIIEIEKLKDVQRKTKPVGLNRFENSAEHSWHACLCALILKDYSNDPIDINRVLKMLLIHDLGEIDAGDTIIYSSETNEAKTKEKKGLERLLSLLPGSMNIELMKLWEEFESGETADARFAKAIDRIPPLLHNIYGEGHSWKQYGITKDQIFSLNARIGKGSEKLWSEISSMLEGAIKDGILK</sequence>
<feature type="domain" description="HD" evidence="3">
    <location>
        <begin position="14"/>
        <end position="175"/>
    </location>
</feature>
<dbReference type="EMBL" id="CP092418">
    <property type="protein sequence ID" value="USD20402.1"/>
    <property type="molecule type" value="Genomic_DNA"/>
</dbReference>
<keyword evidence="1" id="KW-0479">Metal-binding</keyword>
<keyword evidence="2" id="KW-0378">Hydrolase</keyword>
<dbReference type="Pfam" id="PF13023">
    <property type="entry name" value="HD_3"/>
    <property type="match status" value="1"/>
</dbReference>
<reference evidence="4" key="1">
    <citation type="submission" date="2022-02" db="EMBL/GenBank/DDBJ databases">
        <title>Coral-associated bacteria.</title>
        <authorList>
            <person name="Tang K."/>
            <person name="Wang X."/>
        </authorList>
    </citation>
    <scope>NUCLEOTIDE SEQUENCE</scope>
    <source>
        <strain evidence="4">SCSIO 43006</strain>
    </source>
</reference>
<keyword evidence="5" id="KW-1185">Reference proteome</keyword>
<gene>
    <name evidence="4" type="ORF">MJO52_15130</name>
</gene>
<dbReference type="SUPFAM" id="SSF109604">
    <property type="entry name" value="HD-domain/PDEase-like"/>
    <property type="match status" value="1"/>
</dbReference>
<dbReference type="InterPro" id="IPR039356">
    <property type="entry name" value="YfbR/HDDC2"/>
</dbReference>
<dbReference type="PANTHER" id="PTHR11845">
    <property type="entry name" value="5'-DEOXYNUCLEOTIDASE HDDC2"/>
    <property type="match status" value="1"/>
</dbReference>
<evidence type="ECO:0000259" key="3">
    <source>
        <dbReference type="Pfam" id="PF13023"/>
    </source>
</evidence>
<protein>
    <submittedName>
        <fullName evidence="4">HD domain-containing protein</fullName>
    </submittedName>
</protein>